<comment type="caution">
    <text evidence="1">The sequence shown here is derived from an EMBL/GenBank/DDBJ whole genome shotgun (WGS) entry which is preliminary data.</text>
</comment>
<organism evidence="1 2">
    <name type="scientific">Streptomyces oryzae</name>
    <dbReference type="NCBI Taxonomy" id="1434886"/>
    <lineage>
        <taxon>Bacteria</taxon>
        <taxon>Bacillati</taxon>
        <taxon>Actinomycetota</taxon>
        <taxon>Actinomycetes</taxon>
        <taxon>Kitasatosporales</taxon>
        <taxon>Streptomycetaceae</taxon>
        <taxon>Streptomyces</taxon>
    </lineage>
</organism>
<evidence type="ECO:0000313" key="2">
    <source>
        <dbReference type="Proteomes" id="UP001519064"/>
    </source>
</evidence>
<proteinExistence type="predicted"/>
<dbReference type="Proteomes" id="UP001519064">
    <property type="component" value="Unassembled WGS sequence"/>
</dbReference>
<reference evidence="1 2" key="1">
    <citation type="submission" date="2020-11" db="EMBL/GenBank/DDBJ databases">
        <title>Streptomyces spirodelae sp. nov., isolated from duckweed.</title>
        <authorList>
            <person name="Saimee Y."/>
            <person name="Duangmal K."/>
        </authorList>
    </citation>
    <scope>NUCLEOTIDE SEQUENCE [LARGE SCALE GENOMIC DNA]</scope>
    <source>
        <strain evidence="1 2">S16-07</strain>
    </source>
</reference>
<dbReference type="EMBL" id="JADKMA010000367">
    <property type="protein sequence ID" value="MBO8196634.1"/>
    <property type="molecule type" value="Genomic_DNA"/>
</dbReference>
<evidence type="ECO:0000313" key="1">
    <source>
        <dbReference type="EMBL" id="MBO8196634.1"/>
    </source>
</evidence>
<name>A0ABS3XMK3_9ACTN</name>
<gene>
    <name evidence="1" type="ORF">ITI46_34140</name>
</gene>
<keyword evidence="2" id="KW-1185">Reference proteome</keyword>
<sequence length="45" mass="4809">MSDDNQAPRICSNCMGQNGQHKMIQKITTDENGNAKTVEVPCSGG</sequence>
<protein>
    <submittedName>
        <fullName evidence="1">Uncharacterized protein</fullName>
    </submittedName>
</protein>
<accession>A0ABS3XMK3</accession>
<dbReference type="RefSeq" id="WP_209243870.1">
    <property type="nucleotide sequence ID" value="NZ_JADKMA010000367.1"/>
</dbReference>